<name>A0AA88F3B6_RHIRH</name>
<organism evidence="1 2">
    <name type="scientific">Rhizobium rhizogenes</name>
    <name type="common">Agrobacterium rhizogenes</name>
    <dbReference type="NCBI Taxonomy" id="359"/>
    <lineage>
        <taxon>Bacteria</taxon>
        <taxon>Pseudomonadati</taxon>
        <taxon>Pseudomonadota</taxon>
        <taxon>Alphaproteobacteria</taxon>
        <taxon>Hyphomicrobiales</taxon>
        <taxon>Rhizobiaceae</taxon>
        <taxon>Rhizobium/Agrobacterium group</taxon>
        <taxon>Rhizobium</taxon>
    </lineage>
</organism>
<proteinExistence type="predicted"/>
<dbReference type="EMBL" id="QRFF01000001">
    <property type="protein sequence ID" value="KAA3504333.1"/>
    <property type="molecule type" value="Genomic_DNA"/>
</dbReference>
<dbReference type="Proteomes" id="UP000473658">
    <property type="component" value="Unassembled WGS sequence"/>
</dbReference>
<evidence type="ECO:0000313" key="2">
    <source>
        <dbReference type="Proteomes" id="UP000473658"/>
    </source>
</evidence>
<dbReference type="AlphaFoldDB" id="A0AA88F3B6"/>
<protein>
    <submittedName>
        <fullName evidence="1">Uncharacterized protein</fullName>
    </submittedName>
</protein>
<sequence length="357" mass="38857">MMARFSHLKANIRRLSSKPDAIKFDEVQALDFQIDQLGEAAARAKSTLLTSDPLNRVLADIFEDSAFLSRLTSGLKIGLNQITPDNPLEMTPGQKTAAFQFEYQNDALVVIDQPLRSSERERGFAEAAIESALEHGVYVLADLEGTNVSPRLRAAFASLQATLETHKNIVQIGQKAQICGRMVNSEIDELSSSLAALLIGHVEMVTDALSQFEDWRIYCENAAALKVNQGNIDDMIDGAREIVVIIRDNEVVAPEVGDALKTVSHWADGPSPDGRDVLSLARTIENFFAALVKSAFRFAKDVGTDIRKQAIAGVAFVIVTSITVNLVPALSRIPGAEWVQPAVSYIKGLATSKLNPQ</sequence>
<reference evidence="1 2" key="1">
    <citation type="submission" date="2018-08" db="EMBL/GenBank/DDBJ databases">
        <title>Crown Gall in kiwifruit.</title>
        <authorList>
            <person name="Visnovsky S.B."/>
            <person name="Pitman A.R."/>
        </authorList>
    </citation>
    <scope>NUCLEOTIDE SEQUENCE [LARGE SCALE GENOMIC DNA]</scope>
    <source>
        <strain evidence="1 2">SBV_302_78_2</strain>
    </source>
</reference>
<accession>A0AA88F3B6</accession>
<gene>
    <name evidence="1" type="ORF">DXM27_03590</name>
</gene>
<evidence type="ECO:0000313" key="1">
    <source>
        <dbReference type="EMBL" id="KAA3504333.1"/>
    </source>
</evidence>
<comment type="caution">
    <text evidence="1">The sequence shown here is derived from an EMBL/GenBank/DDBJ whole genome shotgun (WGS) entry which is preliminary data.</text>
</comment>